<dbReference type="InterPro" id="IPR056372">
    <property type="entry name" value="TPR_DOCK"/>
</dbReference>
<feature type="compositionally biased region" description="Basic and acidic residues" evidence="6">
    <location>
        <begin position="336"/>
        <end position="345"/>
    </location>
</feature>
<evidence type="ECO:0000256" key="4">
    <source>
        <dbReference type="ARBA" id="ARBA00022658"/>
    </source>
</evidence>
<dbReference type="GO" id="GO:0005737">
    <property type="term" value="C:cytoplasm"/>
    <property type="evidence" value="ECO:0007669"/>
    <property type="project" value="UniProtKB-SubCell"/>
</dbReference>
<dbReference type="GO" id="GO:0007264">
    <property type="term" value="P:small GTPase-mediated signal transduction"/>
    <property type="evidence" value="ECO:0007669"/>
    <property type="project" value="InterPro"/>
</dbReference>
<dbReference type="Pfam" id="PF14429">
    <property type="entry name" value="DOCK-C2"/>
    <property type="match status" value="1"/>
</dbReference>
<evidence type="ECO:0000259" key="8">
    <source>
        <dbReference type="PROSITE" id="PS51651"/>
    </source>
</evidence>
<evidence type="ECO:0000256" key="1">
    <source>
        <dbReference type="ARBA" id="ARBA00004496"/>
    </source>
</evidence>
<dbReference type="Gene3D" id="1.25.40.410">
    <property type="match status" value="1"/>
</dbReference>
<dbReference type="InterPro" id="IPR046770">
    <property type="entry name" value="DOCKER_Lobe_B"/>
</dbReference>
<dbReference type="OrthoDB" id="18896at2759"/>
<evidence type="ECO:0000313" key="9">
    <source>
        <dbReference type="EMBL" id="CAG8557129.1"/>
    </source>
</evidence>
<comment type="subcellular location">
    <subcellularLocation>
        <location evidence="1">Cytoplasm</location>
    </subcellularLocation>
</comment>
<dbReference type="InterPro" id="IPR046773">
    <property type="entry name" value="DOCKER_Lobe_C"/>
</dbReference>
<dbReference type="GO" id="GO:0005886">
    <property type="term" value="C:plasma membrane"/>
    <property type="evidence" value="ECO:0007669"/>
    <property type="project" value="TreeGrafter"/>
</dbReference>
<dbReference type="InterPro" id="IPR027357">
    <property type="entry name" value="DOCKER_dom"/>
</dbReference>
<dbReference type="Pfam" id="PF20421">
    <property type="entry name" value="DHR-2_Lobe_C"/>
    <property type="match status" value="1"/>
</dbReference>
<dbReference type="Pfam" id="PF06920">
    <property type="entry name" value="DHR-2_Lobe_A"/>
    <property type="match status" value="1"/>
</dbReference>
<dbReference type="PROSITE" id="PS51651">
    <property type="entry name" value="DOCKER"/>
    <property type="match status" value="1"/>
</dbReference>
<keyword evidence="10" id="KW-1185">Reference proteome</keyword>
<feature type="region of interest" description="Disordered" evidence="6">
    <location>
        <begin position="1831"/>
        <end position="1852"/>
    </location>
</feature>
<dbReference type="Pfam" id="PF23554">
    <property type="entry name" value="TPR_DOCK"/>
    <property type="match status" value="1"/>
</dbReference>
<comment type="similarity">
    <text evidence="5">Belongs to the DOCK family.</text>
</comment>
<dbReference type="GO" id="GO:0031267">
    <property type="term" value="F:small GTPase binding"/>
    <property type="evidence" value="ECO:0007669"/>
    <property type="project" value="TreeGrafter"/>
</dbReference>
<keyword evidence="3" id="KW-0597">Phosphoprotein</keyword>
<dbReference type="InterPro" id="IPR043161">
    <property type="entry name" value="DOCK_C_lobe_A"/>
</dbReference>
<dbReference type="Gene3D" id="2.30.30.40">
    <property type="entry name" value="SH3 Domains"/>
    <property type="match status" value="1"/>
</dbReference>
<evidence type="ECO:0000256" key="2">
    <source>
        <dbReference type="ARBA" id="ARBA00022490"/>
    </source>
</evidence>
<proteinExistence type="inferred from homology"/>
<dbReference type="InterPro" id="IPR032376">
    <property type="entry name" value="DOCK_N"/>
</dbReference>
<keyword evidence="4" id="KW-0344">Guanine-nucleotide releasing factor</keyword>
<dbReference type="InterPro" id="IPR042455">
    <property type="entry name" value="DOCK_N_sub1"/>
</dbReference>
<dbReference type="InterPro" id="IPR027007">
    <property type="entry name" value="C2_DOCK-type_domain"/>
</dbReference>
<gene>
    <name evidence="9" type="ORF">PBRASI_LOCUS5397</name>
</gene>
<name>A0A9N9B6B3_9GLOM</name>
<evidence type="ECO:0000256" key="3">
    <source>
        <dbReference type="ARBA" id="ARBA00022553"/>
    </source>
</evidence>
<keyword evidence="2" id="KW-0963">Cytoplasm</keyword>
<feature type="domain" description="C2 DOCK-type" evidence="7">
    <location>
        <begin position="476"/>
        <end position="646"/>
    </location>
</feature>
<sequence>MPVIQYQVSLEVGDEIYVFEEQGAWYRGYAVSHLRQTEEPSVFVGIFPANHVYIKEYLDYAEMAAEPTDDTPHSPTNSISKSVRPPPPLPSLTCGDDSVSGRTEPLVDEIASAVREWSNLLSKYLEERRYELFNVVKDHINLLLQGRRQLLAQTLSQDELSKLRKELVKQLVSGNLAQDLDIIVRDPEKGFLADETNISAIQLYQLQSQLANVNIDKATSDPPQSPGPLSHNLINSSERSHSPKFYHVFLNMKAWVASISAQGENTELYFSLYLASKNDPRFITEEYNIILNHNGVPREQTKIGKIRTLFTDISPHDIQEQVYLVCRIVRTGSMKIADKDKDSPKDTSSISSTIDQSPPQPNTKAIPQTFRRPFGCAILEITHIFQGKEKEPLSEHVMPIYVPTQESTFATLHEDIIHSHMKEFEKSPRAEMISVSIRPFFGEAATIIKENPALLQNIPITSRLGFADVVFPGDTRNEIYFKLMSGDFTQSRTTTAKNVQVTAEVRLNNGVLLDDIISQGSGEPMVSQFESLVFYHSNNPTWRELIKLNIPAEVFEQAHVFFTFRHRSTKDKKEDKLFAFAYLPLFPENRTFISDGDHSLILYKYDKQVVTPAVYLHHQWSPNVALPENATNHNNSSSTNVNHKLIPAASRDTIIVKTFLCSTKYTQNEVLLKLLNWERQLLHDENEMMEVLKKFTFVGEVEIVKFLQDIFDALFGILVSSKNQQSQLDDLIFNALVTILGIVSDRRFMNFRPVLDVYIEKHFACAAGSSHLIKSMNKLASNPTNPETAKNLRSAIKVWQYIFKFIMRSRELQRTKETDIGLSGNYVEEQFKKDLYGLFKSIDRLMSNTTPQSIIGTQTLALQHFASIFSDLGKCFSPDDLVQIAIRFTESVRLPKGKLLSYKLLVILQFCQGPLFENAESRATLIRHVVSWVTDHMGIWDSTSANTSNSAARAQWQDGVRLCVAIVAVMMESLQTSIRKARGESVQKELENIGVILPLLGKLCESYRELEVSVDVDHKTRDRPSSSGIMLSSPALQTSFPFPNVSGSPVGILPGKMNLTVSSGLGEVSAVVLQMIFLISQDHMREHLLSMYYREGHEKMADFLVQLFHISRAILRNEAFPASWLNMNIMAHKVLLKLLEPVSAMMEKNFIPDRESPEEFNVELWKEYFKCLLCLLTSSHLVIEEFSPQKRRAIWRLAGDIRGQGAKLLSSLWDAIGWEQGEAGKMGGYQARFIKDLLGPVLELCLSHHDGLRSAAINVLYSMIITHCKLEEDFKIMESEIIDNCDRLFMSERKGDDISRTYFIAQLRRLFENTSLDDDTLSTVLKFLEALNEFLELLLGVRELPDGEEFQDDRIMCTLKLMKFIKEIEREQIYVKYVHQLVQMQVASHNFVEAALTLKLHADLFEWDPNTTMGAMPELDFPKQSSFARKERLYIQILDYFVKGKSWECGIEICKELARQFEYTIYDYQRLSEILKQQAVLHENIIRKERYFSEYFRVGFYGRGFPASLQNKQFIYRGYEWEKIGAFCERMQNKHPHAQLLKINSTPPDEVLYGDGQFLQVTAVVPEPDREHPMFKGDVPSSIRSYYEYNSVNIFGFSRPINKNPDGVKSANEFLDLWTEKTILVSEETFPTVLRRSEVIKVTVVEVSPIENAVAAMKAKNRELLALEAKYNVHITSPTTTTTSTVTRVNVNPLSMSLKGAVDAPVNGGIPMYKKAFYDPEFLSANPDKEKYVQELKKAIDEQVEIIDRCLDLHDKLVSTEMRPFHDTLVKFFQKNFIEEISRLPERKKIKPMPSIRSLSSRISPIAVTGTPFFLPPLSISNSFRNPSHYGMSPLTAEPSSPSSLSSSPSPSIITRVANATFNHSLKHSNTVHGTGSITKRRVSGSSEGSNDPPLSPNGDTITEMPVIERRPTMIKERKGSLLGERRVSLKWRPFNRGRSTTQ</sequence>
<feature type="region of interest" description="Disordered" evidence="6">
    <location>
        <begin position="336"/>
        <end position="367"/>
    </location>
</feature>
<dbReference type="CDD" id="cd11684">
    <property type="entry name" value="DHR2_DOCK"/>
    <property type="match status" value="1"/>
</dbReference>
<dbReference type="PROSITE" id="PS51650">
    <property type="entry name" value="C2_DOCK"/>
    <property type="match status" value="1"/>
</dbReference>
<evidence type="ECO:0000259" key="7">
    <source>
        <dbReference type="PROSITE" id="PS51650"/>
    </source>
</evidence>
<feature type="domain" description="DOCKER" evidence="8">
    <location>
        <begin position="1365"/>
        <end position="1789"/>
    </location>
</feature>
<dbReference type="Gene3D" id="2.60.40.150">
    <property type="entry name" value="C2 domain"/>
    <property type="match status" value="1"/>
</dbReference>
<organism evidence="9 10">
    <name type="scientific">Paraglomus brasilianum</name>
    <dbReference type="NCBI Taxonomy" id="144538"/>
    <lineage>
        <taxon>Eukaryota</taxon>
        <taxon>Fungi</taxon>
        <taxon>Fungi incertae sedis</taxon>
        <taxon>Mucoromycota</taxon>
        <taxon>Glomeromycotina</taxon>
        <taxon>Glomeromycetes</taxon>
        <taxon>Paraglomerales</taxon>
        <taxon>Paraglomeraceae</taxon>
        <taxon>Paraglomus</taxon>
    </lineage>
</organism>
<comment type="caution">
    <text evidence="9">The sequence shown here is derived from an EMBL/GenBank/DDBJ whole genome shotgun (WGS) entry which is preliminary data.</text>
</comment>
<dbReference type="PANTHER" id="PTHR45653:SF10">
    <property type="entry name" value="MYOBLAST CITY, ISOFORM B"/>
    <property type="match status" value="1"/>
</dbReference>
<dbReference type="Gene3D" id="1.20.1270.350">
    <property type="entry name" value="Dedicator of cytokinesis N-terminal subdomain"/>
    <property type="match status" value="1"/>
</dbReference>
<dbReference type="Pfam" id="PF20422">
    <property type="entry name" value="DHR-2_Lobe_B"/>
    <property type="match status" value="1"/>
</dbReference>
<protein>
    <submittedName>
        <fullName evidence="9">1189_t:CDS:1</fullName>
    </submittedName>
</protein>
<dbReference type="GO" id="GO:0005085">
    <property type="term" value="F:guanyl-nucleotide exchange factor activity"/>
    <property type="evidence" value="ECO:0007669"/>
    <property type="project" value="UniProtKB-KW"/>
</dbReference>
<dbReference type="Pfam" id="PF16172">
    <property type="entry name" value="DOCK_N"/>
    <property type="match status" value="1"/>
</dbReference>
<evidence type="ECO:0000256" key="6">
    <source>
        <dbReference type="SAM" id="MobiDB-lite"/>
    </source>
</evidence>
<dbReference type="InterPro" id="IPR043162">
    <property type="entry name" value="DOCK_C_lobe_C"/>
</dbReference>
<dbReference type="InterPro" id="IPR035892">
    <property type="entry name" value="C2_domain_sf"/>
</dbReference>
<feature type="compositionally biased region" description="Low complexity" evidence="6">
    <location>
        <begin position="346"/>
        <end position="357"/>
    </location>
</feature>
<evidence type="ECO:0000256" key="5">
    <source>
        <dbReference type="PROSITE-ProRule" id="PRU00983"/>
    </source>
</evidence>
<accession>A0A9N9B6B3</accession>
<reference evidence="9" key="1">
    <citation type="submission" date="2021-06" db="EMBL/GenBank/DDBJ databases">
        <authorList>
            <person name="Kallberg Y."/>
            <person name="Tangrot J."/>
            <person name="Rosling A."/>
        </authorList>
    </citation>
    <scope>NUCLEOTIDE SEQUENCE</scope>
    <source>
        <strain evidence="9">BR232B</strain>
    </source>
</reference>
<dbReference type="PANTHER" id="PTHR45653">
    <property type="entry name" value="DEDICATOR OF CYTOKINESIS"/>
    <property type="match status" value="1"/>
</dbReference>
<dbReference type="Gene3D" id="1.20.58.740">
    <property type="match status" value="1"/>
</dbReference>
<evidence type="ECO:0000313" key="10">
    <source>
        <dbReference type="Proteomes" id="UP000789739"/>
    </source>
</evidence>
<dbReference type="EMBL" id="CAJVPI010000626">
    <property type="protein sequence ID" value="CAG8557129.1"/>
    <property type="molecule type" value="Genomic_DNA"/>
</dbReference>
<feature type="region of interest" description="Disordered" evidence="6">
    <location>
        <begin position="1865"/>
        <end position="1907"/>
    </location>
</feature>
<dbReference type="InterPro" id="IPR026791">
    <property type="entry name" value="DOCK"/>
</dbReference>
<dbReference type="InterPro" id="IPR046769">
    <property type="entry name" value="DOCKER_Lobe_A"/>
</dbReference>
<feature type="compositionally biased region" description="Low complexity" evidence="6">
    <location>
        <begin position="1839"/>
        <end position="1852"/>
    </location>
</feature>
<feature type="region of interest" description="Disordered" evidence="6">
    <location>
        <begin position="66"/>
        <end position="100"/>
    </location>
</feature>
<feature type="compositionally biased region" description="Polar residues" evidence="6">
    <location>
        <begin position="1865"/>
        <end position="1890"/>
    </location>
</feature>
<feature type="region of interest" description="Disordered" evidence="6">
    <location>
        <begin position="216"/>
        <end position="236"/>
    </location>
</feature>
<dbReference type="Proteomes" id="UP000789739">
    <property type="component" value="Unassembled WGS sequence"/>
</dbReference>